<sequence length="429" mass="47966">MATSRSWFSFSRILVRLYLFYILLEPKDFAAAGFKEILVKPDNNDPDNDAQFEVVTHDTDDPLANGSITTASNGDGGRYELCGSDLSFLGPPYGNISTSNMVCSPIWNTFVLRYYQRADNVMTIILSAVYTTGWVGIGFSRNGMMLGSSAMVGWFNRKGQARIKQYYLQGAHESQVIPDKGELPLNNIPPVVALHGAMIHLAFQAKFEHPLGRQPILLAFASRYPTHLHLTKHDDKTAVWFDFSQASVLDIDISQKKNHGILGIIGWGLILPVGAIVARYFKHKDPLWYYLHAGIQFLGFILGLAAVLLGIQLYRSMNAEIPAHRGIGIFVLVLSILQIMAFFLRPNKDSKNRRYWNWYHHWFGRIALFFGALNVILGIQLAGAGNQWKIGYGFLLALTLVAVIVLEASSCMRRRGKSGQPPTSQMNPI</sequence>
<feature type="transmembrane region" description="Helical" evidence="8">
    <location>
        <begin position="390"/>
        <end position="408"/>
    </location>
</feature>
<feature type="transmembrane region" description="Helical" evidence="8">
    <location>
        <begin position="288"/>
        <end position="314"/>
    </location>
</feature>
<dbReference type="InterPro" id="IPR045266">
    <property type="entry name" value="DOH_DOMON"/>
</dbReference>
<keyword evidence="6 8" id="KW-1133">Transmembrane helix</keyword>
<feature type="signal peptide" evidence="9">
    <location>
        <begin position="1"/>
        <end position="32"/>
    </location>
</feature>
<feature type="transmembrane region" description="Helical" evidence="8">
    <location>
        <begin position="366"/>
        <end position="384"/>
    </location>
</feature>
<feature type="domain" description="Cytochrome b561" evidence="11">
    <location>
        <begin position="225"/>
        <end position="415"/>
    </location>
</feature>
<evidence type="ECO:0000259" key="11">
    <source>
        <dbReference type="PROSITE" id="PS50939"/>
    </source>
</evidence>
<keyword evidence="5" id="KW-0249">Electron transport</keyword>
<evidence type="ECO:0000313" key="13">
    <source>
        <dbReference type="RefSeq" id="XP_022757553.1"/>
    </source>
</evidence>
<protein>
    <submittedName>
        <fullName evidence="13">Cytochrome b561 and DOMON domain-containing protein At3g61750-like</fullName>
    </submittedName>
</protein>
<dbReference type="SMART" id="SM00664">
    <property type="entry name" value="DoH"/>
    <property type="match status" value="1"/>
</dbReference>
<dbReference type="KEGG" id="dzi:111304839"/>
<keyword evidence="7 8" id="KW-0472">Membrane</keyword>
<organism evidence="12 13">
    <name type="scientific">Durio zibethinus</name>
    <name type="common">Durian</name>
    <dbReference type="NCBI Taxonomy" id="66656"/>
    <lineage>
        <taxon>Eukaryota</taxon>
        <taxon>Viridiplantae</taxon>
        <taxon>Streptophyta</taxon>
        <taxon>Embryophyta</taxon>
        <taxon>Tracheophyta</taxon>
        <taxon>Spermatophyta</taxon>
        <taxon>Magnoliopsida</taxon>
        <taxon>eudicotyledons</taxon>
        <taxon>Gunneridae</taxon>
        <taxon>Pentapetalae</taxon>
        <taxon>rosids</taxon>
        <taxon>malvids</taxon>
        <taxon>Malvales</taxon>
        <taxon>Malvaceae</taxon>
        <taxon>Helicteroideae</taxon>
        <taxon>Durio</taxon>
    </lineage>
</organism>
<keyword evidence="2" id="KW-0813">Transport</keyword>
<evidence type="ECO:0000256" key="5">
    <source>
        <dbReference type="ARBA" id="ARBA00022982"/>
    </source>
</evidence>
<evidence type="ECO:0000256" key="3">
    <source>
        <dbReference type="ARBA" id="ARBA00022692"/>
    </source>
</evidence>
<evidence type="ECO:0000256" key="2">
    <source>
        <dbReference type="ARBA" id="ARBA00022448"/>
    </source>
</evidence>
<dbReference type="GO" id="GO:0016020">
    <property type="term" value="C:membrane"/>
    <property type="evidence" value="ECO:0007669"/>
    <property type="project" value="UniProtKB-SubCell"/>
</dbReference>
<dbReference type="PROSITE" id="PS50836">
    <property type="entry name" value="DOMON"/>
    <property type="match status" value="1"/>
</dbReference>
<evidence type="ECO:0000256" key="7">
    <source>
        <dbReference type="ARBA" id="ARBA00023136"/>
    </source>
</evidence>
<feature type="transmembrane region" description="Helical" evidence="8">
    <location>
        <begin position="326"/>
        <end position="345"/>
    </location>
</feature>
<dbReference type="OrthoDB" id="19261at2759"/>
<gene>
    <name evidence="13" type="primary">LOC111304839</name>
</gene>
<dbReference type="Pfam" id="PF03188">
    <property type="entry name" value="Cytochrom_B561"/>
    <property type="match status" value="1"/>
</dbReference>
<keyword evidence="4 9" id="KW-0732">Signal</keyword>
<dbReference type="AlphaFoldDB" id="A0A6P5ZXR3"/>
<evidence type="ECO:0000256" key="6">
    <source>
        <dbReference type="ARBA" id="ARBA00022989"/>
    </source>
</evidence>
<evidence type="ECO:0000259" key="10">
    <source>
        <dbReference type="PROSITE" id="PS50836"/>
    </source>
</evidence>
<keyword evidence="3 8" id="KW-0812">Transmembrane</keyword>
<name>A0A6P5ZXR3_DURZI</name>
<dbReference type="PANTHER" id="PTHR23130:SF115">
    <property type="entry name" value="OS01G0680900 PROTEIN"/>
    <property type="match status" value="1"/>
</dbReference>
<dbReference type="InterPro" id="IPR006593">
    <property type="entry name" value="Cyt_b561/ferric_Rdtase_TM"/>
</dbReference>
<dbReference type="Proteomes" id="UP000515121">
    <property type="component" value="Unplaced"/>
</dbReference>
<dbReference type="CDD" id="cd08760">
    <property type="entry name" value="Cyt_b561_FRRS1_like"/>
    <property type="match status" value="1"/>
</dbReference>
<dbReference type="Pfam" id="PF03351">
    <property type="entry name" value="DOMON"/>
    <property type="match status" value="1"/>
</dbReference>
<dbReference type="Gene3D" id="1.20.120.1770">
    <property type="match status" value="1"/>
</dbReference>
<evidence type="ECO:0000256" key="4">
    <source>
        <dbReference type="ARBA" id="ARBA00022729"/>
    </source>
</evidence>
<dbReference type="PANTHER" id="PTHR23130">
    <property type="entry name" value="CYTOCHROME B561 AND DOMON DOMAIN-CONTAINING PROTEIN"/>
    <property type="match status" value="1"/>
</dbReference>
<evidence type="ECO:0000256" key="8">
    <source>
        <dbReference type="SAM" id="Phobius"/>
    </source>
</evidence>
<proteinExistence type="predicted"/>
<dbReference type="RefSeq" id="XP_022757553.1">
    <property type="nucleotide sequence ID" value="XM_022901818.1"/>
</dbReference>
<reference evidence="13" key="1">
    <citation type="submission" date="2025-08" db="UniProtKB">
        <authorList>
            <consortium name="RefSeq"/>
        </authorList>
    </citation>
    <scope>IDENTIFICATION</scope>
    <source>
        <tissue evidence="13">Fruit stalk</tissue>
    </source>
</reference>
<dbReference type="CDD" id="cd09631">
    <property type="entry name" value="DOMON_DOH"/>
    <property type="match status" value="1"/>
</dbReference>
<evidence type="ECO:0000313" key="12">
    <source>
        <dbReference type="Proteomes" id="UP000515121"/>
    </source>
</evidence>
<keyword evidence="12" id="KW-1185">Reference proteome</keyword>
<dbReference type="SMART" id="SM00665">
    <property type="entry name" value="B561"/>
    <property type="match status" value="1"/>
</dbReference>
<feature type="chain" id="PRO_5028339964" evidence="9">
    <location>
        <begin position="33"/>
        <end position="429"/>
    </location>
</feature>
<feature type="transmembrane region" description="Helical" evidence="8">
    <location>
        <begin position="260"/>
        <end position="281"/>
    </location>
</feature>
<dbReference type="GeneID" id="111304839"/>
<dbReference type="PROSITE" id="PS50939">
    <property type="entry name" value="CYTOCHROME_B561"/>
    <property type="match status" value="1"/>
</dbReference>
<evidence type="ECO:0000256" key="1">
    <source>
        <dbReference type="ARBA" id="ARBA00004370"/>
    </source>
</evidence>
<accession>A0A6P5ZXR3</accession>
<dbReference type="InterPro" id="IPR005018">
    <property type="entry name" value="DOMON_domain"/>
</dbReference>
<feature type="domain" description="DOMON" evidence="10">
    <location>
        <begin position="108"/>
        <end position="223"/>
    </location>
</feature>
<comment type="subcellular location">
    <subcellularLocation>
        <location evidence="1">Membrane</location>
    </subcellularLocation>
</comment>
<evidence type="ECO:0000256" key="9">
    <source>
        <dbReference type="SAM" id="SignalP"/>
    </source>
</evidence>